<evidence type="ECO:0000256" key="7">
    <source>
        <dbReference type="ARBA" id="ARBA00023136"/>
    </source>
</evidence>
<dbReference type="PANTHER" id="PTHR30625">
    <property type="entry name" value="PROTEIN TOLQ"/>
    <property type="match status" value="1"/>
</dbReference>
<keyword evidence="7 9" id="KW-0472">Membrane</keyword>
<dbReference type="PANTHER" id="PTHR30625:SF15">
    <property type="entry name" value="BIOPOLYMER TRANSPORT PROTEIN EXBB"/>
    <property type="match status" value="1"/>
</dbReference>
<protein>
    <submittedName>
        <fullName evidence="11">MotA/TolQ/ExbB proton channel family protein</fullName>
    </submittedName>
</protein>
<evidence type="ECO:0000256" key="2">
    <source>
        <dbReference type="ARBA" id="ARBA00022448"/>
    </source>
</evidence>
<name>A0A517R0R3_9PLAN</name>
<comment type="similarity">
    <text evidence="8">Belongs to the exbB/tolQ family.</text>
</comment>
<dbReference type="RefSeq" id="WP_145363571.1">
    <property type="nucleotide sequence ID" value="NZ_CP036268.1"/>
</dbReference>
<dbReference type="AlphaFoldDB" id="A0A517R0R3"/>
<proteinExistence type="inferred from homology"/>
<dbReference type="Pfam" id="PF01618">
    <property type="entry name" value="MotA_ExbB"/>
    <property type="match status" value="1"/>
</dbReference>
<reference evidence="11 12" key="1">
    <citation type="submission" date="2019-02" db="EMBL/GenBank/DDBJ databases">
        <title>Deep-cultivation of Planctomycetes and their phenomic and genomic characterization uncovers novel biology.</title>
        <authorList>
            <person name="Wiegand S."/>
            <person name="Jogler M."/>
            <person name="Boedeker C."/>
            <person name="Pinto D."/>
            <person name="Vollmers J."/>
            <person name="Rivas-Marin E."/>
            <person name="Kohn T."/>
            <person name="Peeters S.H."/>
            <person name="Heuer A."/>
            <person name="Rast P."/>
            <person name="Oberbeckmann S."/>
            <person name="Bunk B."/>
            <person name="Jeske O."/>
            <person name="Meyerdierks A."/>
            <person name="Storesund J.E."/>
            <person name="Kallscheuer N."/>
            <person name="Luecker S."/>
            <person name="Lage O.M."/>
            <person name="Pohl T."/>
            <person name="Merkel B.J."/>
            <person name="Hornburger P."/>
            <person name="Mueller R.-W."/>
            <person name="Bruemmer F."/>
            <person name="Labrenz M."/>
            <person name="Spormann A.M."/>
            <person name="Op den Camp H."/>
            <person name="Overmann J."/>
            <person name="Amann R."/>
            <person name="Jetten M.S.M."/>
            <person name="Mascher T."/>
            <person name="Medema M.H."/>
            <person name="Devos D.P."/>
            <person name="Kaster A.-K."/>
            <person name="Ovreas L."/>
            <person name="Rohde M."/>
            <person name="Galperin M.Y."/>
            <person name="Jogler C."/>
        </authorList>
    </citation>
    <scope>NUCLEOTIDE SEQUENCE [LARGE SCALE GENOMIC DNA]</scope>
    <source>
        <strain evidence="11 12">Pan189</strain>
    </source>
</reference>
<dbReference type="InterPro" id="IPR002898">
    <property type="entry name" value="MotA_ExbB_proton_chnl"/>
</dbReference>
<evidence type="ECO:0000256" key="1">
    <source>
        <dbReference type="ARBA" id="ARBA00004651"/>
    </source>
</evidence>
<dbReference type="GO" id="GO:0017038">
    <property type="term" value="P:protein import"/>
    <property type="evidence" value="ECO:0007669"/>
    <property type="project" value="TreeGrafter"/>
</dbReference>
<dbReference type="GO" id="GO:0005886">
    <property type="term" value="C:plasma membrane"/>
    <property type="evidence" value="ECO:0007669"/>
    <property type="project" value="UniProtKB-SubCell"/>
</dbReference>
<dbReference type="Proteomes" id="UP000317318">
    <property type="component" value="Chromosome"/>
</dbReference>
<organism evidence="11 12">
    <name type="scientific">Stratiformator vulcanicus</name>
    <dbReference type="NCBI Taxonomy" id="2527980"/>
    <lineage>
        <taxon>Bacteria</taxon>
        <taxon>Pseudomonadati</taxon>
        <taxon>Planctomycetota</taxon>
        <taxon>Planctomycetia</taxon>
        <taxon>Planctomycetales</taxon>
        <taxon>Planctomycetaceae</taxon>
        <taxon>Stratiformator</taxon>
    </lineage>
</organism>
<evidence type="ECO:0000256" key="3">
    <source>
        <dbReference type="ARBA" id="ARBA00022475"/>
    </source>
</evidence>
<feature type="domain" description="MotA/TolQ/ExbB proton channel" evidence="10">
    <location>
        <begin position="111"/>
        <end position="193"/>
    </location>
</feature>
<feature type="transmembrane region" description="Helical" evidence="9">
    <location>
        <begin position="12"/>
        <end position="34"/>
    </location>
</feature>
<sequence>MPVSLDSLSGISTLVIAGFCGAHVLAFAVLSIWAGRDLRVIASSLDQFTRSLRHRSILEGTAGLADQIQAFLADVREVLDNPKAVEERRSLLDRIKVLDEKRGYLNSLSFETAWNVARTMIEAYPLAGVLGTILAIGSALAGDASTGDASAVSVIVARFGDAIWSTFAGLTAAILLMFLSSILEPRFARLTESRANVRDVIARAKRELTVSGEKPE</sequence>
<keyword evidence="5 8" id="KW-0653">Protein transport</keyword>
<evidence type="ECO:0000259" key="10">
    <source>
        <dbReference type="Pfam" id="PF01618"/>
    </source>
</evidence>
<feature type="transmembrane region" description="Helical" evidence="9">
    <location>
        <begin position="162"/>
        <end position="183"/>
    </location>
</feature>
<keyword evidence="3" id="KW-1003">Cell membrane</keyword>
<evidence type="ECO:0000313" key="11">
    <source>
        <dbReference type="EMBL" id="QDT37461.1"/>
    </source>
</evidence>
<dbReference type="OrthoDB" id="263008at2"/>
<evidence type="ECO:0000256" key="4">
    <source>
        <dbReference type="ARBA" id="ARBA00022692"/>
    </source>
</evidence>
<evidence type="ECO:0000313" key="12">
    <source>
        <dbReference type="Proteomes" id="UP000317318"/>
    </source>
</evidence>
<comment type="subcellular location">
    <subcellularLocation>
        <location evidence="1">Cell membrane</location>
        <topology evidence="1">Multi-pass membrane protein</topology>
    </subcellularLocation>
    <subcellularLocation>
        <location evidence="8">Membrane</location>
        <topology evidence="8">Multi-pass membrane protein</topology>
    </subcellularLocation>
</comment>
<accession>A0A517R0R3</accession>
<keyword evidence="2 8" id="KW-0813">Transport</keyword>
<keyword evidence="4 9" id="KW-0812">Transmembrane</keyword>
<keyword evidence="6 9" id="KW-1133">Transmembrane helix</keyword>
<evidence type="ECO:0000256" key="8">
    <source>
        <dbReference type="RuleBase" id="RU004057"/>
    </source>
</evidence>
<evidence type="ECO:0000256" key="5">
    <source>
        <dbReference type="ARBA" id="ARBA00022927"/>
    </source>
</evidence>
<evidence type="ECO:0000256" key="9">
    <source>
        <dbReference type="SAM" id="Phobius"/>
    </source>
</evidence>
<dbReference type="EMBL" id="CP036268">
    <property type="protein sequence ID" value="QDT37461.1"/>
    <property type="molecule type" value="Genomic_DNA"/>
</dbReference>
<evidence type="ECO:0000256" key="6">
    <source>
        <dbReference type="ARBA" id="ARBA00022989"/>
    </source>
</evidence>
<feature type="transmembrane region" description="Helical" evidence="9">
    <location>
        <begin position="123"/>
        <end position="142"/>
    </location>
</feature>
<gene>
    <name evidence="11" type="ORF">Pan189_18410</name>
</gene>
<keyword evidence="12" id="KW-1185">Reference proteome</keyword>
<dbReference type="KEGG" id="svp:Pan189_18410"/>
<dbReference type="InterPro" id="IPR050790">
    <property type="entry name" value="ExbB/TolQ_transport"/>
</dbReference>